<protein>
    <recommendedName>
        <fullName evidence="4">Integral membrane protein</fullName>
    </recommendedName>
</protein>
<keyword evidence="1" id="KW-1133">Transmembrane helix</keyword>
<dbReference type="Pfam" id="PF14019">
    <property type="entry name" value="DUF4235"/>
    <property type="match status" value="1"/>
</dbReference>
<dbReference type="RefSeq" id="WP_012244433.1">
    <property type="nucleotide sequence ID" value="NC_010168.1"/>
</dbReference>
<evidence type="ECO:0000313" key="3">
    <source>
        <dbReference type="Proteomes" id="UP000002007"/>
    </source>
</evidence>
<keyword evidence="3" id="KW-1185">Reference proteome</keyword>
<keyword evidence="1" id="KW-0812">Transmembrane</keyword>
<dbReference type="AlphaFoldDB" id="A9WNV5"/>
<dbReference type="STRING" id="288705.RSal33209_1001"/>
<dbReference type="Proteomes" id="UP000002007">
    <property type="component" value="Chromosome"/>
</dbReference>
<accession>A9WNV5</accession>
<keyword evidence="1" id="KW-0472">Membrane</keyword>
<reference evidence="3" key="1">
    <citation type="journal article" date="2008" name="J. Bacteriol.">
        <title>Genome sequence of the fish pathogen Renibacterium salmoninarum suggests reductive evolution away from an environmental Arthrobacter ancestor.</title>
        <authorList>
            <person name="Wiens G.D."/>
            <person name="Rockey D.D."/>
            <person name="Wu Z."/>
            <person name="Chang J."/>
            <person name="Levy R."/>
            <person name="Crane S."/>
            <person name="Chen D.S."/>
            <person name="Capri G.R."/>
            <person name="Burnett J.R."/>
            <person name="Sudheesh P.S."/>
            <person name="Schipma M.J."/>
            <person name="Burd H."/>
            <person name="Bhattacharyya A."/>
            <person name="Rhodes L.D."/>
            <person name="Kaul R."/>
            <person name="Strom M.S."/>
        </authorList>
    </citation>
    <scope>NUCLEOTIDE SEQUENCE [LARGE SCALE GENOMIC DNA]</scope>
    <source>
        <strain evidence="3">ATCC 33209 / DSM 20767 / JCM 11484 / NBRC 15589 / NCIMB 2235</strain>
    </source>
</reference>
<dbReference type="InterPro" id="IPR025329">
    <property type="entry name" value="DUF4235"/>
</dbReference>
<dbReference type="eggNOG" id="ENOG50339QH">
    <property type="taxonomic scope" value="Bacteria"/>
</dbReference>
<sequence>MNLLFKLLATGISLGAGFAANKIVDTVWAKTTGNAPPKDGKNLEHSLRSALTFAIVSATVAAVIQTVTSRGTQRAMAKFNKSRDLT</sequence>
<proteinExistence type="predicted"/>
<evidence type="ECO:0000313" key="2">
    <source>
        <dbReference type="EMBL" id="ABY22741.1"/>
    </source>
</evidence>
<gene>
    <name evidence="2" type="ordered locus">RSal33209_1001</name>
</gene>
<dbReference type="KEGG" id="rsa:RSal33209_1001"/>
<evidence type="ECO:0000256" key="1">
    <source>
        <dbReference type="SAM" id="Phobius"/>
    </source>
</evidence>
<dbReference type="HOGENOM" id="CLU_168912_2_1_11"/>
<name>A9WNV5_RENSM</name>
<dbReference type="EMBL" id="CP000910">
    <property type="protein sequence ID" value="ABY22741.1"/>
    <property type="molecule type" value="Genomic_DNA"/>
</dbReference>
<organism evidence="2 3">
    <name type="scientific">Renibacterium salmoninarum (strain ATCC 33209 / DSM 20767 / JCM 11484 / NBRC 15589 / NCIMB 2235)</name>
    <dbReference type="NCBI Taxonomy" id="288705"/>
    <lineage>
        <taxon>Bacteria</taxon>
        <taxon>Bacillati</taxon>
        <taxon>Actinomycetota</taxon>
        <taxon>Actinomycetes</taxon>
        <taxon>Micrococcales</taxon>
        <taxon>Micrococcaceae</taxon>
        <taxon>Renibacterium</taxon>
    </lineage>
</organism>
<feature type="transmembrane region" description="Helical" evidence="1">
    <location>
        <begin position="50"/>
        <end position="68"/>
    </location>
</feature>
<evidence type="ECO:0008006" key="4">
    <source>
        <dbReference type="Google" id="ProtNLM"/>
    </source>
</evidence>